<name>A0A6G6WCF4_9ACTN</name>
<evidence type="ECO:0000313" key="2">
    <source>
        <dbReference type="Proteomes" id="UP000502996"/>
    </source>
</evidence>
<protein>
    <recommendedName>
        <fullName evidence="3">MmcQ/YjbR family DNA-binding protein</fullName>
    </recommendedName>
</protein>
<keyword evidence="2" id="KW-1185">Reference proteome</keyword>
<accession>A0A6G6WCF4</accession>
<proteinExistence type="predicted"/>
<organism evidence="1 2">
    <name type="scientific">Nocardioides anomalus</name>
    <dbReference type="NCBI Taxonomy" id="2712223"/>
    <lineage>
        <taxon>Bacteria</taxon>
        <taxon>Bacillati</taxon>
        <taxon>Actinomycetota</taxon>
        <taxon>Actinomycetes</taxon>
        <taxon>Propionibacteriales</taxon>
        <taxon>Nocardioidaceae</taxon>
        <taxon>Nocardioides</taxon>
    </lineage>
</organism>
<dbReference type="Proteomes" id="UP000502996">
    <property type="component" value="Chromosome"/>
</dbReference>
<sequence length="101" mass="11460">MDLDDVDRIARSHDGVKRKGTAARPAWYVDDRLVARQLDATSVVVRAGFAARERLLADHPETFGVPPRFERHMMVVVELDRADPRAVERAVSEAVALQRRR</sequence>
<dbReference type="KEGG" id="nano:G5V58_08990"/>
<evidence type="ECO:0008006" key="3">
    <source>
        <dbReference type="Google" id="ProtNLM"/>
    </source>
</evidence>
<dbReference type="EMBL" id="CP049257">
    <property type="protein sequence ID" value="QIG42886.1"/>
    <property type="molecule type" value="Genomic_DNA"/>
</dbReference>
<dbReference type="AlphaFoldDB" id="A0A6G6WCF4"/>
<reference evidence="1 2" key="1">
    <citation type="submission" date="2020-02" db="EMBL/GenBank/DDBJ databases">
        <title>Full genome sequence of Nocardioides sp. R-3366.</title>
        <authorList>
            <person name="Im W.-T."/>
        </authorList>
    </citation>
    <scope>NUCLEOTIDE SEQUENCE [LARGE SCALE GENOMIC DNA]</scope>
    <source>
        <strain evidence="1 2">R-3366</strain>
    </source>
</reference>
<evidence type="ECO:0000313" key="1">
    <source>
        <dbReference type="EMBL" id="QIG42886.1"/>
    </source>
</evidence>
<gene>
    <name evidence="1" type="ORF">G5V58_08990</name>
</gene>
<dbReference type="RefSeq" id="WP_165231307.1">
    <property type="nucleotide sequence ID" value="NZ_CP049257.1"/>
</dbReference>